<dbReference type="Pfam" id="PF20467">
    <property type="entry name" value="MmeI_C"/>
    <property type="match status" value="1"/>
</dbReference>
<dbReference type="PANTHER" id="PTHR33841">
    <property type="entry name" value="DNA METHYLTRANSFERASE YEEA-RELATED"/>
    <property type="match status" value="1"/>
</dbReference>
<evidence type="ECO:0000313" key="10">
    <source>
        <dbReference type="EMBL" id="EFQ79921.1"/>
    </source>
</evidence>
<organism evidence="10 11">
    <name type="scientific">Corynebacterium pseudogenitalium ATCC 33035</name>
    <dbReference type="NCBI Taxonomy" id="525264"/>
    <lineage>
        <taxon>Bacteria</taxon>
        <taxon>Bacillati</taxon>
        <taxon>Actinomycetota</taxon>
        <taxon>Actinomycetes</taxon>
        <taxon>Mycobacteriales</taxon>
        <taxon>Corynebacteriaceae</taxon>
        <taxon>Corynebacterium</taxon>
    </lineage>
</organism>
<evidence type="ECO:0000259" key="7">
    <source>
        <dbReference type="Pfam" id="PF20466"/>
    </source>
</evidence>
<dbReference type="InterPro" id="IPR050953">
    <property type="entry name" value="N4_N6_ade-DNA_methylase"/>
</dbReference>
<sequence>MPSSQLSRDEIHRNLDSFRSHWLRELVEWNEQGLTGEEQKSAQRFWIDLFSCFGVSAARMNLFERNARRGNTGNTGRIDLFYPGVVIGEAKKPGVELEVAYEQVLDYLNGGSIRDFEYPRYILCSNFEAFRLVRLGDTDSSFDISFRLSEVVDYLDSLKFLAGYDTVTRAEETRASIQASRLMAELFTAMAGDDVDEAVGDEAPTNIHDEELRVHETSMYLTRLLFLLFGDDAGLWEADLFTRFVEENTTADNLGPQLNALFEVLNTPENRRRHVPDSMAAFPYVNGAIFAEPMRTQYFTPAMRTALLHACRFNWSEISPAIFGSLFQLVKSKEARRSDGEHYTSEKNILKTLEPLFLTELREKAERLIASRSTTVKALREFRDSLADYAFLDPACGSGNFLIVAYRELRKIETDLIVAIRRKEGTLDDMALDVSFEQKLSIGQFYGIEVNWWPARIAETAMFLVDHQANKELAQRIGAAPERLPISITAHIHHANALAVDWSLVVPEPKGETLVFGNPPFIGQYTKTKGQKEDMKRVWGKDYDGYLDYVTGWHAQAMKLLSQRKGQFAYVTTNSITQGQPVPALFGPLFREGWRIKFAHRTFSWDSEAPGKAAVHCVIVGFSRGEFKPLLWDYPRVNGEPVSVPVVTGINAYLVDGPNVLVTKRMKPLSSFVSPAVRGSQPTDGGNLIISAEDYEEVSSNSVAAKYLRKFIGSRELVHGLDRWCLWLEDLDPADVKHAEVLRERIEGCREFREQSTPSGDAYKLKEIPHLFRPNKHRPLVPYVGIPIHVGESRRYYTVQRFEPEVICSNANFQVRDKDGLLFSLISSSMFLAWQGTIGGRLESRLRFSSTIVWNNFPVPELSTKQRESIIKAGKKVLEARALHPERSLAEHYAPLSMAPELVKAHEALDREVDKAFGAPRKLTNERQRLELLFSSYQRLTQAA</sequence>
<keyword evidence="11" id="KW-1185">Reference proteome</keyword>
<dbReference type="GO" id="GO:0032259">
    <property type="term" value="P:methylation"/>
    <property type="evidence" value="ECO:0007669"/>
    <property type="project" value="UniProtKB-KW"/>
</dbReference>
<dbReference type="AlphaFoldDB" id="E2S5R0"/>
<evidence type="ECO:0000259" key="5">
    <source>
        <dbReference type="Pfam" id="PF20464"/>
    </source>
</evidence>
<feature type="domain" description="MmeI-like target recognition" evidence="7">
    <location>
        <begin position="656"/>
        <end position="862"/>
    </location>
</feature>
<dbReference type="Pfam" id="PF20464">
    <property type="entry name" value="MmeI_N"/>
    <property type="match status" value="1"/>
</dbReference>
<dbReference type="SUPFAM" id="SSF53335">
    <property type="entry name" value="S-adenosyl-L-methionine-dependent methyltransferases"/>
    <property type="match status" value="1"/>
</dbReference>
<evidence type="ECO:0000313" key="11">
    <source>
        <dbReference type="Proteomes" id="UP000003020"/>
    </source>
</evidence>
<accession>E2S5R0</accession>
<keyword evidence="3" id="KW-0808">Transferase</keyword>
<proteinExistence type="predicted"/>
<evidence type="ECO:0000259" key="6">
    <source>
        <dbReference type="Pfam" id="PF20465"/>
    </source>
</evidence>
<dbReference type="eggNOG" id="COG1002">
    <property type="taxonomic scope" value="Bacteria"/>
</dbReference>
<dbReference type="PANTHER" id="PTHR33841:SF1">
    <property type="entry name" value="DNA METHYLTRANSFERASE A"/>
    <property type="match status" value="1"/>
</dbReference>
<feature type="domain" description="MmeI-like C-terminal" evidence="8">
    <location>
        <begin position="864"/>
        <end position="942"/>
    </location>
</feature>
<feature type="domain" description="MmeI-like helicase spacer" evidence="6">
    <location>
        <begin position="215"/>
        <end position="290"/>
    </location>
</feature>
<evidence type="ECO:0000259" key="8">
    <source>
        <dbReference type="Pfam" id="PF20467"/>
    </source>
</evidence>
<dbReference type="InterPro" id="IPR046820">
    <property type="entry name" value="MmeI_TRD"/>
</dbReference>
<evidence type="ECO:0000256" key="4">
    <source>
        <dbReference type="ARBA" id="ARBA00047942"/>
    </source>
</evidence>
<evidence type="ECO:0000256" key="2">
    <source>
        <dbReference type="ARBA" id="ARBA00022603"/>
    </source>
</evidence>
<evidence type="ECO:0000256" key="3">
    <source>
        <dbReference type="ARBA" id="ARBA00022679"/>
    </source>
</evidence>
<dbReference type="Proteomes" id="UP000003020">
    <property type="component" value="Unassembled WGS sequence"/>
</dbReference>
<protein>
    <recommendedName>
        <fullName evidence="1">site-specific DNA-methyltransferase (adenine-specific)</fullName>
        <ecNumber evidence="1">2.1.1.72</ecNumber>
    </recommendedName>
</protein>
<dbReference type="InterPro" id="IPR046818">
    <property type="entry name" value="MmeI_C"/>
</dbReference>
<comment type="caution">
    <text evidence="10">The sequence shown here is derived from an EMBL/GenBank/DDBJ whole genome shotgun (WGS) entry which is preliminary data.</text>
</comment>
<dbReference type="HOGENOM" id="CLU_005831_3_0_11"/>
<dbReference type="Pfam" id="PF20473">
    <property type="entry name" value="MmeI_Mtase"/>
    <property type="match status" value="1"/>
</dbReference>
<dbReference type="InterPro" id="IPR046816">
    <property type="entry name" value="MmeI_Mtase"/>
</dbReference>
<reference evidence="10 11" key="1">
    <citation type="submission" date="2010-08" db="EMBL/GenBank/DDBJ databases">
        <authorList>
            <person name="Muzny D."/>
            <person name="Qin X."/>
            <person name="Buhay C."/>
            <person name="Dugan-Rocha S."/>
            <person name="Ding Y."/>
            <person name="Chen G."/>
            <person name="Hawes A."/>
            <person name="Holder M."/>
            <person name="Jhangiani S."/>
            <person name="Johnson A."/>
            <person name="Khan Z."/>
            <person name="Li Z."/>
            <person name="Liu W."/>
            <person name="Liu X."/>
            <person name="Perez L."/>
            <person name="Shen H."/>
            <person name="Wang Q."/>
            <person name="Watt J."/>
            <person name="Xi L."/>
            <person name="Xin Y."/>
            <person name="Zhou J."/>
            <person name="Deng J."/>
            <person name="Jiang H."/>
            <person name="Liu Y."/>
            <person name="Qu J."/>
            <person name="Song X.-Z."/>
            <person name="Zhang L."/>
            <person name="Villasana D."/>
            <person name="Johnson A."/>
            <person name="Liu J."/>
            <person name="Liyanage D."/>
            <person name="Lorensuhewa L."/>
            <person name="Robinson T."/>
            <person name="Song A."/>
            <person name="Song B.-B."/>
            <person name="Dinh H."/>
            <person name="Thornton R."/>
            <person name="Coyle M."/>
            <person name="Francisco L."/>
            <person name="Jackson L."/>
            <person name="Javaid M."/>
            <person name="Korchina V."/>
            <person name="Kovar C."/>
            <person name="Mata R."/>
            <person name="Mathew T."/>
            <person name="Ngo R."/>
            <person name="Nguyen L."/>
            <person name="Nguyen N."/>
            <person name="Okwuonu G."/>
            <person name="Ongeri F."/>
            <person name="Pham C."/>
            <person name="Simmons D."/>
            <person name="Wilczek-Boney K."/>
            <person name="Hale W."/>
            <person name="Jakkamsetti A."/>
            <person name="Pham P."/>
            <person name="Ruth R."/>
            <person name="San Lucas F."/>
            <person name="Warren J."/>
            <person name="Zhang J."/>
            <person name="Zhao Z."/>
            <person name="Zhou C."/>
            <person name="Zhu D."/>
            <person name="Lee S."/>
            <person name="Bess C."/>
            <person name="Blankenburg K."/>
            <person name="Forbes L."/>
            <person name="Fu Q."/>
            <person name="Gubbala S."/>
            <person name="Hirani K."/>
            <person name="Jayaseelan J.C."/>
            <person name="Lara F."/>
            <person name="Munidasa M."/>
            <person name="Palculict T."/>
            <person name="Patil S."/>
            <person name="Pu L.-L."/>
            <person name="Saada N."/>
            <person name="Tang L."/>
            <person name="Weissenberger G."/>
            <person name="Zhu Y."/>
            <person name="Hemphill L."/>
            <person name="Shang Y."/>
            <person name="Youmans B."/>
            <person name="Ayvaz T."/>
            <person name="Ross M."/>
            <person name="Santibanez J."/>
            <person name="Aqrawi P."/>
            <person name="Gross S."/>
            <person name="Joshi V."/>
            <person name="Fowler G."/>
            <person name="Nazareth L."/>
            <person name="Reid J."/>
            <person name="Worley K."/>
            <person name="Petrosino J."/>
            <person name="Highlander S."/>
            <person name="Gibbs R."/>
        </authorList>
    </citation>
    <scope>NUCLEOTIDE SEQUENCE [LARGE SCALE GENOMIC DNA]</scope>
    <source>
        <strain evidence="10 11">ATCC 33035</strain>
    </source>
</reference>
<dbReference type="Gene3D" id="3.40.50.150">
    <property type="entry name" value="Vaccinia Virus protein VP39"/>
    <property type="match status" value="1"/>
</dbReference>
<dbReference type="InterPro" id="IPR046817">
    <property type="entry name" value="MmeI_N"/>
</dbReference>
<keyword evidence="2" id="KW-0489">Methyltransferase</keyword>
<dbReference type="InterPro" id="IPR046819">
    <property type="entry name" value="MmeI_hel"/>
</dbReference>
<comment type="catalytic activity">
    <reaction evidence="4">
        <text>a 2'-deoxyadenosine in DNA + S-adenosyl-L-methionine = an N(6)-methyl-2'-deoxyadenosine in DNA + S-adenosyl-L-homocysteine + H(+)</text>
        <dbReference type="Rhea" id="RHEA:15197"/>
        <dbReference type="Rhea" id="RHEA-COMP:12418"/>
        <dbReference type="Rhea" id="RHEA-COMP:12419"/>
        <dbReference type="ChEBI" id="CHEBI:15378"/>
        <dbReference type="ChEBI" id="CHEBI:57856"/>
        <dbReference type="ChEBI" id="CHEBI:59789"/>
        <dbReference type="ChEBI" id="CHEBI:90615"/>
        <dbReference type="ChEBI" id="CHEBI:90616"/>
        <dbReference type="EC" id="2.1.1.72"/>
    </reaction>
</comment>
<dbReference type="Pfam" id="PF20466">
    <property type="entry name" value="MmeI_TRD"/>
    <property type="match status" value="1"/>
</dbReference>
<gene>
    <name evidence="10" type="ORF">HMPREF0305_11801</name>
</gene>
<feature type="domain" description="MmeI-like N-terminal" evidence="5">
    <location>
        <begin position="22"/>
        <end position="190"/>
    </location>
</feature>
<dbReference type="RefSeq" id="WP_005323110.1">
    <property type="nucleotide sequence ID" value="NZ_GL542874.1"/>
</dbReference>
<evidence type="ECO:0000256" key="1">
    <source>
        <dbReference type="ARBA" id="ARBA00011900"/>
    </source>
</evidence>
<evidence type="ECO:0000259" key="9">
    <source>
        <dbReference type="Pfam" id="PF20473"/>
    </source>
</evidence>
<dbReference type="EC" id="2.1.1.72" evidence="1"/>
<name>E2S5R0_9CORY</name>
<dbReference type="InterPro" id="IPR029063">
    <property type="entry name" value="SAM-dependent_MTases_sf"/>
</dbReference>
<dbReference type="Pfam" id="PF20465">
    <property type="entry name" value="MmeI_hel"/>
    <property type="match status" value="1"/>
</dbReference>
<feature type="domain" description="MmeI-like DNA-methyltransferase" evidence="9">
    <location>
        <begin position="374"/>
        <end position="629"/>
    </location>
</feature>
<dbReference type="EMBL" id="ABYQ02000013">
    <property type="protein sequence ID" value="EFQ79921.1"/>
    <property type="molecule type" value="Genomic_DNA"/>
</dbReference>
<dbReference type="GO" id="GO:0009007">
    <property type="term" value="F:site-specific DNA-methyltransferase (adenine-specific) activity"/>
    <property type="evidence" value="ECO:0007669"/>
    <property type="project" value="UniProtKB-EC"/>
</dbReference>